<gene>
    <name evidence="2" type="ORF">PUT78_00990</name>
</gene>
<reference evidence="2" key="1">
    <citation type="submission" date="2023-02" db="EMBL/GenBank/DDBJ databases">
        <title>Description of Roseinatronobacter alkalisoli sp. nov., an alkaliphilic bacerium isolated from soda soil.</title>
        <authorList>
            <person name="Wei W."/>
        </authorList>
    </citation>
    <scope>NUCLEOTIDE SEQUENCE</scope>
    <source>
        <strain evidence="2">HJB301</strain>
    </source>
</reference>
<dbReference type="Pfam" id="PF05145">
    <property type="entry name" value="AbrB"/>
    <property type="match status" value="1"/>
</dbReference>
<feature type="transmembrane region" description="Helical" evidence="1">
    <location>
        <begin position="177"/>
        <end position="193"/>
    </location>
</feature>
<keyword evidence="3" id="KW-1185">Reference proteome</keyword>
<dbReference type="InterPro" id="IPR007820">
    <property type="entry name" value="AbrB_fam"/>
</dbReference>
<keyword evidence="1" id="KW-1133">Transmembrane helix</keyword>
<name>A0ABT5T5J3_9RHOB</name>
<feature type="transmembrane region" description="Helical" evidence="1">
    <location>
        <begin position="200"/>
        <end position="218"/>
    </location>
</feature>
<dbReference type="PANTHER" id="PTHR38457">
    <property type="entry name" value="REGULATOR ABRB-RELATED"/>
    <property type="match status" value="1"/>
</dbReference>
<feature type="transmembrane region" description="Helical" evidence="1">
    <location>
        <begin position="55"/>
        <end position="74"/>
    </location>
</feature>
<dbReference type="RefSeq" id="WP_274350134.1">
    <property type="nucleotide sequence ID" value="NZ_JAQZSM010000001.1"/>
</dbReference>
<accession>A0ABT5T5J3</accession>
<feature type="transmembrane region" description="Helical" evidence="1">
    <location>
        <begin position="147"/>
        <end position="165"/>
    </location>
</feature>
<dbReference type="EMBL" id="JAQZSM010000001">
    <property type="protein sequence ID" value="MDD7969661.1"/>
    <property type="molecule type" value="Genomic_DNA"/>
</dbReference>
<dbReference type="Proteomes" id="UP001431784">
    <property type="component" value="Unassembled WGS sequence"/>
</dbReference>
<sequence length="343" mass="35808">MFTRTRLQTFAIALSGVGVFHLLGLPLPFLFGPMFACLLAALLGVQMQGAGQVSVGARTILGVAVGASVTPALLGQVPLMAVTLALIPAYVAVIGLVGVPFFHRVCGFDRITSYYAAMPGGFQDMVIFGQEAGGNARALSLIHATRVLIIVTLVPFLLTGPFGVSLDHPIGAPASELPLHEMAIMVAIALIGWKGGERIGLFGASILGPLLLAMVLSLGDVIHHRPPAEAILVAQFFIGMGIGMYYRGVTVAELRHDVASGAAFAVVLAGLAAGFTLLAHHIGDAPQVEAFLSFSPGGQAEMTVLAIVAGADLGFVVIHHLMRMILVITGAPIIARLWSQRRE</sequence>
<organism evidence="2 3">
    <name type="scientific">Roseinatronobacter alkalisoli</name>
    <dbReference type="NCBI Taxonomy" id="3028235"/>
    <lineage>
        <taxon>Bacteria</taxon>
        <taxon>Pseudomonadati</taxon>
        <taxon>Pseudomonadota</taxon>
        <taxon>Alphaproteobacteria</taxon>
        <taxon>Rhodobacterales</taxon>
        <taxon>Paracoccaceae</taxon>
        <taxon>Roseinatronobacter</taxon>
    </lineage>
</organism>
<evidence type="ECO:0000313" key="2">
    <source>
        <dbReference type="EMBL" id="MDD7969661.1"/>
    </source>
</evidence>
<dbReference type="PIRSF" id="PIRSF038991">
    <property type="entry name" value="Protein_AbrB"/>
    <property type="match status" value="1"/>
</dbReference>
<feature type="transmembrane region" description="Helical" evidence="1">
    <location>
        <begin position="230"/>
        <end position="246"/>
    </location>
</feature>
<protein>
    <submittedName>
        <fullName evidence="2">AbrB family transcriptional regulator</fullName>
    </submittedName>
</protein>
<dbReference type="PANTHER" id="PTHR38457:SF1">
    <property type="entry name" value="REGULATOR ABRB-RELATED"/>
    <property type="match status" value="1"/>
</dbReference>
<keyword evidence="1" id="KW-0812">Transmembrane</keyword>
<proteinExistence type="predicted"/>
<feature type="transmembrane region" description="Helical" evidence="1">
    <location>
        <begin position="80"/>
        <end position="102"/>
    </location>
</feature>
<keyword evidence="1" id="KW-0472">Membrane</keyword>
<comment type="caution">
    <text evidence="2">The sequence shown here is derived from an EMBL/GenBank/DDBJ whole genome shotgun (WGS) entry which is preliminary data.</text>
</comment>
<feature type="transmembrane region" description="Helical" evidence="1">
    <location>
        <begin position="258"/>
        <end position="282"/>
    </location>
</feature>
<evidence type="ECO:0000256" key="1">
    <source>
        <dbReference type="SAM" id="Phobius"/>
    </source>
</evidence>
<feature type="transmembrane region" description="Helical" evidence="1">
    <location>
        <begin position="20"/>
        <end position="43"/>
    </location>
</feature>
<feature type="transmembrane region" description="Helical" evidence="1">
    <location>
        <begin position="302"/>
        <end position="335"/>
    </location>
</feature>
<evidence type="ECO:0000313" key="3">
    <source>
        <dbReference type="Proteomes" id="UP001431784"/>
    </source>
</evidence>